<evidence type="ECO:0000256" key="6">
    <source>
        <dbReference type="ARBA" id="ARBA00022679"/>
    </source>
</evidence>
<evidence type="ECO:0000256" key="11">
    <source>
        <dbReference type="ARBA" id="ARBA00049191"/>
    </source>
</evidence>
<dbReference type="Gene3D" id="3.90.470.20">
    <property type="entry name" value="4'-phosphopantetheinyl transferase domain"/>
    <property type="match status" value="1"/>
</dbReference>
<comment type="pathway">
    <text evidence="2">Siderophore biosynthesis; enterobactin biosynthesis.</text>
</comment>
<evidence type="ECO:0000256" key="3">
    <source>
        <dbReference type="ARBA" id="ARBA00008342"/>
    </source>
</evidence>
<dbReference type="InterPro" id="IPR041354">
    <property type="entry name" value="4PPT_N"/>
</dbReference>
<evidence type="ECO:0000256" key="7">
    <source>
        <dbReference type="ARBA" id="ARBA00023191"/>
    </source>
</evidence>
<dbReference type="InterPro" id="IPR003542">
    <property type="entry name" value="Enbac_synth_compD-like"/>
</dbReference>
<dbReference type="GO" id="GO:0016740">
    <property type="term" value="F:transferase activity"/>
    <property type="evidence" value="ECO:0007669"/>
    <property type="project" value="UniProtKB-KW"/>
</dbReference>
<keyword evidence="7" id="KW-0259">Enterobactin biosynthesis</keyword>
<evidence type="ECO:0000256" key="10">
    <source>
        <dbReference type="ARBA" id="ARBA00049176"/>
    </source>
</evidence>
<evidence type="ECO:0000256" key="4">
    <source>
        <dbReference type="ARBA" id="ARBA00011503"/>
    </source>
</evidence>
<organism evidence="14 15">
    <name type="scientific">Shimia sagamensis</name>
    <dbReference type="NCBI Taxonomy" id="1566352"/>
    <lineage>
        <taxon>Bacteria</taxon>
        <taxon>Pseudomonadati</taxon>
        <taxon>Pseudomonadota</taxon>
        <taxon>Alphaproteobacteria</taxon>
        <taxon>Rhodobacterales</taxon>
        <taxon>Roseobacteraceae</taxon>
    </lineage>
</organism>
<comment type="catalytic activity">
    <reaction evidence="10">
        <text>apo-[aryl-carrier protein] + CoA = holo-[aryl-carrier protein] + adenosine 3',5'-bisphosphate + H(+)</text>
        <dbReference type="Rhea" id="RHEA:48404"/>
        <dbReference type="Rhea" id="RHEA-COMP:15903"/>
        <dbReference type="Rhea" id="RHEA-COMP:17557"/>
        <dbReference type="ChEBI" id="CHEBI:15378"/>
        <dbReference type="ChEBI" id="CHEBI:29999"/>
        <dbReference type="ChEBI" id="CHEBI:57287"/>
        <dbReference type="ChEBI" id="CHEBI:58343"/>
        <dbReference type="ChEBI" id="CHEBI:64479"/>
    </reaction>
</comment>
<dbReference type="InterPro" id="IPR008278">
    <property type="entry name" value="4-PPantetheinyl_Trfase_dom"/>
</dbReference>
<dbReference type="PANTHER" id="PTHR38096">
    <property type="entry name" value="ENTEROBACTIN SYNTHASE COMPONENT D"/>
    <property type="match status" value="1"/>
</dbReference>
<evidence type="ECO:0000256" key="8">
    <source>
        <dbReference type="ARBA" id="ARBA00029894"/>
    </source>
</evidence>
<sequence>MTLSSDQHLVALKSLAERIAPPETAVAVTDPTRGIAVVWPQEAPAIARAVPKRRREFAAGRQAARLAMRALGEREQAVPTRPDRAPQWPQGLTGSISHDATSCVAIVAAGTQFRALGVDVEPDAPLHDDLTAEICLPQERAWLLDIPAPRRALMARRLFCAKEAVYKAQYPLTQTLFGFDAIQVTLNVRSTGFTARFMQTVGDVPEGTVLSGQCGTGGGHVLAMVTLGAQAGMENADFPVCATG</sequence>
<dbReference type="Pfam" id="PF01648">
    <property type="entry name" value="ACPS"/>
    <property type="match status" value="1"/>
</dbReference>
<evidence type="ECO:0000256" key="9">
    <source>
        <dbReference type="ARBA" id="ARBA00031996"/>
    </source>
</evidence>
<comment type="catalytic activity">
    <reaction evidence="11">
        <text>apo-[peptidyl-carrier protein] + CoA = holo-[peptidyl-carrier protein] + adenosine 3',5'-bisphosphate + H(+)</text>
        <dbReference type="Rhea" id="RHEA:46228"/>
        <dbReference type="Rhea" id="RHEA-COMP:11479"/>
        <dbReference type="Rhea" id="RHEA-COMP:11480"/>
        <dbReference type="ChEBI" id="CHEBI:15378"/>
        <dbReference type="ChEBI" id="CHEBI:29999"/>
        <dbReference type="ChEBI" id="CHEBI:57287"/>
        <dbReference type="ChEBI" id="CHEBI:58343"/>
        <dbReference type="ChEBI" id="CHEBI:64479"/>
    </reaction>
</comment>
<comment type="function">
    <text evidence="1">Involved in the biosynthesis of the siderophore enterobactin (enterochelin), which is a macrocyclic trimeric lactone of N-(2,3-dihydroxybenzoyl)-serine. The serine trilactone serves as a scaffolding for the three catechol functionalities that provide hexadentate coordination for the tightly ligated iron(2+) atoms. Plays an essential role in the assembly of the enterobactin by catalyzing the transfer of the 4'-phosphopantetheine (Ppant) moiety from coenzyme A to the apo-domains of both EntB (ArCP domain) and EntF (PCP domain) to yield their holo-forms which make them competent for the activation of 2,3-dihydroxybenzoate (DHB) and L-serine, respectively.</text>
</comment>
<keyword evidence="15" id="KW-1185">Reference proteome</keyword>
<keyword evidence="6 14" id="KW-0808">Transferase</keyword>
<evidence type="ECO:0000313" key="14">
    <source>
        <dbReference type="EMBL" id="SMP01784.1"/>
    </source>
</evidence>
<evidence type="ECO:0000256" key="1">
    <source>
        <dbReference type="ARBA" id="ARBA00003937"/>
    </source>
</evidence>
<evidence type="ECO:0000259" key="12">
    <source>
        <dbReference type="Pfam" id="PF01648"/>
    </source>
</evidence>
<protein>
    <recommendedName>
        <fullName evidence="5">Enterobactin synthase component D</fullName>
    </recommendedName>
    <alternativeName>
        <fullName evidence="8">4'-phosphopantetheinyl transferase EntD</fullName>
    </alternativeName>
    <alternativeName>
        <fullName evidence="9">Enterochelin synthase D</fullName>
    </alternativeName>
</protein>
<dbReference type="Pfam" id="PF17837">
    <property type="entry name" value="4PPT_N"/>
    <property type="match status" value="1"/>
</dbReference>
<dbReference type="PANTHER" id="PTHR38096:SF1">
    <property type="entry name" value="ENTEROBACTIN SYNTHASE COMPONENT D"/>
    <property type="match status" value="1"/>
</dbReference>
<dbReference type="Proteomes" id="UP001157961">
    <property type="component" value="Unassembled WGS sequence"/>
</dbReference>
<accession>A0ABY1N6J3</accession>
<dbReference type="SUPFAM" id="SSF56214">
    <property type="entry name" value="4'-phosphopantetheinyl transferase"/>
    <property type="match status" value="1"/>
</dbReference>
<feature type="domain" description="4'-phosphopantetheinyl transferase N-terminal" evidence="13">
    <location>
        <begin position="42"/>
        <end position="108"/>
    </location>
</feature>
<gene>
    <name evidence="14" type="ORF">SAMN06265373_101165</name>
</gene>
<dbReference type="InterPro" id="IPR037143">
    <property type="entry name" value="4-PPantetheinyl_Trfase_dom_sf"/>
</dbReference>
<comment type="similarity">
    <text evidence="3">Belongs to the P-Pant transferase superfamily. EntD family.</text>
</comment>
<evidence type="ECO:0000313" key="15">
    <source>
        <dbReference type="Proteomes" id="UP001157961"/>
    </source>
</evidence>
<evidence type="ECO:0000259" key="13">
    <source>
        <dbReference type="Pfam" id="PF17837"/>
    </source>
</evidence>
<dbReference type="RefSeq" id="WP_283424044.1">
    <property type="nucleotide sequence ID" value="NZ_FXTY01000001.1"/>
</dbReference>
<feature type="domain" description="4'-phosphopantetheinyl transferase" evidence="12">
    <location>
        <begin position="116"/>
        <end position="192"/>
    </location>
</feature>
<name>A0ABY1N6J3_9RHOB</name>
<evidence type="ECO:0000256" key="2">
    <source>
        <dbReference type="ARBA" id="ARBA00004993"/>
    </source>
</evidence>
<comment type="subunit">
    <text evidence="4">EntB, EntD, EntE, and EntF form a multienzyme complex called enterobactin synthase.</text>
</comment>
<dbReference type="EMBL" id="FXTY01000001">
    <property type="protein sequence ID" value="SMP01784.1"/>
    <property type="molecule type" value="Genomic_DNA"/>
</dbReference>
<dbReference type="PRINTS" id="PR01399">
    <property type="entry name" value="ENTSNTHTASED"/>
</dbReference>
<proteinExistence type="inferred from homology"/>
<comment type="caution">
    <text evidence="14">The sequence shown here is derived from an EMBL/GenBank/DDBJ whole genome shotgun (WGS) entry which is preliminary data.</text>
</comment>
<evidence type="ECO:0000256" key="5">
    <source>
        <dbReference type="ARBA" id="ARBA00019087"/>
    </source>
</evidence>
<reference evidence="14 15" key="1">
    <citation type="submission" date="2017-05" db="EMBL/GenBank/DDBJ databases">
        <authorList>
            <person name="Varghese N."/>
            <person name="Submissions S."/>
        </authorList>
    </citation>
    <scope>NUCLEOTIDE SEQUENCE [LARGE SCALE GENOMIC DNA]</scope>
    <source>
        <strain evidence="14 15">DSM 29734</strain>
    </source>
</reference>